<feature type="region of interest" description="Disordered" evidence="1">
    <location>
        <begin position="2751"/>
        <end position="2786"/>
    </location>
</feature>
<dbReference type="GO" id="GO:0030686">
    <property type="term" value="C:90S preribosome"/>
    <property type="evidence" value="ECO:0007669"/>
    <property type="project" value="TreeGrafter"/>
</dbReference>
<evidence type="ECO:0000259" key="4">
    <source>
        <dbReference type="Pfam" id="PF23099"/>
    </source>
</evidence>
<dbReference type="PANTHER" id="PTHR17695:SF11">
    <property type="entry name" value="SMALL SUBUNIT PROCESSOME COMPONENT 20 HOMOLOG"/>
    <property type="match status" value="1"/>
</dbReference>
<evidence type="ECO:0000256" key="1">
    <source>
        <dbReference type="SAM" id="MobiDB-lite"/>
    </source>
</evidence>
<feature type="compositionally biased region" description="Basic residues" evidence="1">
    <location>
        <begin position="2774"/>
        <end position="2786"/>
    </location>
</feature>
<feature type="region of interest" description="Disordered" evidence="1">
    <location>
        <begin position="1748"/>
        <end position="1815"/>
    </location>
</feature>
<dbReference type="Gene3D" id="1.25.10.10">
    <property type="entry name" value="Leucine-rich Repeat Variant"/>
    <property type="match status" value="3"/>
</dbReference>
<feature type="domain" description="U3 small nucleolar RNA-associated protein 20 N-terminal" evidence="2">
    <location>
        <begin position="912"/>
        <end position="1587"/>
    </location>
</feature>
<dbReference type="InterPro" id="IPR052575">
    <property type="entry name" value="SSU_processome_comp_20"/>
</dbReference>
<dbReference type="EMBL" id="MCOG01000060">
    <property type="protein sequence ID" value="ORY61146.1"/>
    <property type="molecule type" value="Genomic_DNA"/>
</dbReference>
<dbReference type="Pfam" id="PF07539">
    <property type="entry name" value="UTP20_N"/>
    <property type="match status" value="1"/>
</dbReference>
<protein>
    <submittedName>
        <fullName evidence="5">Uncharacterized protein</fullName>
    </submittedName>
</protein>
<dbReference type="Proteomes" id="UP000193920">
    <property type="component" value="Unassembled WGS sequence"/>
</dbReference>
<organism evidence="5 6">
    <name type="scientific">Neocallimastix californiae</name>
    <dbReference type="NCBI Taxonomy" id="1754190"/>
    <lineage>
        <taxon>Eukaryota</taxon>
        <taxon>Fungi</taxon>
        <taxon>Fungi incertae sedis</taxon>
        <taxon>Chytridiomycota</taxon>
        <taxon>Chytridiomycota incertae sedis</taxon>
        <taxon>Neocallimastigomycetes</taxon>
        <taxon>Neocallimastigales</taxon>
        <taxon>Neocallimastigaceae</taxon>
        <taxon>Neocallimastix</taxon>
    </lineage>
</organism>
<evidence type="ECO:0000313" key="6">
    <source>
        <dbReference type="Proteomes" id="UP000193920"/>
    </source>
</evidence>
<dbReference type="Pfam" id="PF20416">
    <property type="entry name" value="UTP20"/>
    <property type="match status" value="1"/>
</dbReference>
<accession>A0A1Y2DPW3</accession>
<dbReference type="STRING" id="1754190.A0A1Y2DPW3"/>
<dbReference type="InterPro" id="IPR057525">
    <property type="entry name" value="UTP20_C"/>
</dbReference>
<keyword evidence="6" id="KW-1185">Reference proteome</keyword>
<sequence>MSKELNTKGGANRFKYQSFNERISTIKINVTKRVYKFNNEIPEDAETFFQESLIQWKELNCTKDFSNFVYEVQQYTKSLPMILFHKDVIANILIKHILVKDTQAYEPLLSLVISFARDLQEEIYEYFPKFYEAIISLLSRTSEPKIFESVFNTIAYLFKYLLKQLITDVDKTFFMMKSLFENNKDYIRRFASESFSFLLRRIKGERLRNILTIILESINDCESKCVENYISGIGMLLSETIKHVNNQLYSRSQEYLEIILDILKKNTKLDDKLNDPLFRSIQVFIKDTCAYVNTNTSGVIYDVLNKYLLKYIDEYKDKSEKEIVLNHINLSKLMIIVKTAAETKRGHSIHDRKKIFKSIDGVSKIIFNSDYLPDSKIAIKELLNMLKPLVLFSSPTITLSYGKNVFDNIFKCSLHKEVLNFTNEIRQKNNAIYCQIILPFVIKYISFNWNENSDLFLFYLFEMFTDFNKNGYPSEVSSQLVYDNFLHIIEKKGDKNKNDSWKDRLLKYIKFSELDIKDLNKISELVYEDLTSGSNNHMKELAAIVCLRNIEIPYQNLKDDIYETLKKYIELNNSLFNESKEETKDTTKIINTNIGQLIYTFAEISRHANHFEFLKELWDIIINDVLLKYPSDVNILYGVANYFTVLKNSMKYDEMFNKEVLNTIYSKLKDNISSFNHLIREYTFNILANFDIETGKGDDKKAEMLFDLCKKIEEMPNAVNTYQEKMILLRRINTLQVTGNLSKTYWEVLPRLCLGVLTNNFSVLWPETMKILSGISSLELNYFWDIFKPELLNFKDKVIAYISDIFQKARDYLNSIEPTEDLNELYFNKFLSYLSPEIPTVDYWNYENLLWKTLDLVPHIAERFSRLIVPKFFEFCQKEYKIDDLFDDEEDEEEKEKNIKISFNKTPKYNYNKMLQFLSLFSKFKNVKSLYKSKVLYDIYKRLLTKGDEKIQHACIKCLVTYQEKGIVEYNEKLIALTEDNKFRDELSTLNIEDLRNQIEIEHQKPLMEVIICLLYGKVISKKGRNSSRSGAKARRTAIFVWLAGCETVDIQYMMDLMFRPFDEIKSSKSIVDDENSMDVDDTNNTEEDYEGSINVPIKHQLGLLSVLEDFINQLKIKLDPVVSQIVNVVLKLIYQAENLINTNKSEDIHAILCNSNDENLTISKLRDVRQQGLRRLCQLFSVNLKFDFSSYMPEFFKRIITPRIPKFAIENTQAVTVIMEILRSWGRNKKYISFFVDYDHTLLTGLLSCLSAKKVHNTVVSLIIGILEDILHLLDVPEELAREKVRAKSTVPATAKEAQAIVDRIESELTENKTIAQKVLEPSISKILYEFEYLLTDTRNINFQLQSSIALWRRIVNVLSNISIFVTNGEHADKLIELLLPSLNKSVKIVPERTKEDILNITYNFLPLMNSSKKTEIELNGITFNEHVHFRYWSRLFMILESRKCRSLLCKIFNKLAEIFDYLKKVSELLDDLNAFSEKMIDEPDYDRRFDAYSKINQEYYKEFTSQQWLPIIYNLIYYLQTTDEFAIRTNSTYGITRLIERAEEERISHDEKKKKMSKKDEIEYTQFQNLVFFTCLPAIKRGIKSYKEEARHEFVTILGLMIEKNKDHEFLKDMVPLLANNDEEANFFNNIYHMQIHRRIRALKRLTDELNTGKINPRNISNIFVPIINHFIYESDKSSEHNLINEAINTIGVASGYLTWGQYYTLVKNTLINIKRKQQLEKVLIRVILIVLDNFHYDMKTMDSMEIDEKEEIKEEEGEEEIDEEIELIEEEEEEEEEEEGGDKTKEEEKEEKGEKKTKEQEKKSNDKTVDMNVDEKIQKPKFNKIHDTVVNRLIPELYNYLTQKDELNVIVRTPVALAIVKLLKNLPTESMNEQLPKLLLNLCQILKSRQQEARDSTRDTLVKIANLLGPQYFSFIVTELQTTLLRGYQLHVLGYTIHSLLYSLVPTLNPGDIDDCMEPLVDILINDIFGEVGDEREIEELRGKMREIKGTKSFDSFELLSKVIRLSMITVMLKPLKELMLESDSLKKMKNVEEILRRISVGLNINSSVKAKELLLFTHGLITETLPFAQVENKKKKELTQAEKNVMVQMKRPTNIQEPLKNFKANAYLFVEFGFSILLSGIKRDRISLQEQTNLEMIDPLIVSFGEALYSKHNKISILSMKILNTLIKAKIPKLKESWELIVKRLFQIIGRSRVTYNELIQNCFKLLISIIRDCYDVEITKFQLITLIKIIKIDLEEQENQSTTLSMIKAILARKYVVEEIYDLMNIVSNIIVTSQSTVMREQCRQIYITFLLDYPQSKNRLRNQISFFVNNLNYVYESGRVSVLEMLNLIISRFPDDLIVQFSELFFLSLVVCMINDDSSKCREMSGILIKQLIKRIQPISSQMPKIYKLLEKWTSPEQPKNIQQAAIQAYGLIIDTLNNEFKPQTEPLMEILCKNIIKEVAEPSININSIDFTEDETEYWELIYYSLNTYNKLINHFPQYIYSTHLESLWNSIQRLLLHPHLWIRISANRLFGIFFSKINLDQFKNYISGTKKISDDNKNQYEYLSNSIVLWRLCLNMIEELNSDGLTNDLSQQIVKNLFFAGRCLLILNVNETVENEDNEEENEANDENDKNAHKVKNPLMKIFRKLSYIARVNSSVKKSELMCISIYQWFAAMASVIEMPELTNYLPVMISSLYRSVQDVTNVDNEKVKTLAQEVLDLLQKRAGVKAFLEVYNSVHKHVQEVRKERHTKKVVQAIIDPEASARRKVQKNEMKKAGRKRKVEEITSKKLKTKLSIKRRK</sequence>
<gene>
    <name evidence="5" type="ORF">LY90DRAFT_668616</name>
</gene>
<dbReference type="InterPro" id="IPR011989">
    <property type="entry name" value="ARM-like"/>
</dbReference>
<dbReference type="InterPro" id="IPR046523">
    <property type="entry name" value="UTP20_dom"/>
</dbReference>
<evidence type="ECO:0000259" key="2">
    <source>
        <dbReference type="Pfam" id="PF07539"/>
    </source>
</evidence>
<dbReference type="GO" id="GO:0032040">
    <property type="term" value="C:small-subunit processome"/>
    <property type="evidence" value="ECO:0007669"/>
    <property type="project" value="TreeGrafter"/>
</dbReference>
<feature type="domain" description="U3 small nucleolar RNA-associated protein 20 C-terminal" evidence="4">
    <location>
        <begin position="2424"/>
        <end position="2769"/>
    </location>
</feature>
<reference evidence="5 6" key="1">
    <citation type="submission" date="2016-08" db="EMBL/GenBank/DDBJ databases">
        <title>A Parts List for Fungal Cellulosomes Revealed by Comparative Genomics.</title>
        <authorList>
            <consortium name="DOE Joint Genome Institute"/>
            <person name="Haitjema C.H."/>
            <person name="Gilmore S.P."/>
            <person name="Henske J.K."/>
            <person name="Solomon K.V."/>
            <person name="De Groot R."/>
            <person name="Kuo A."/>
            <person name="Mondo S.J."/>
            <person name="Salamov A.A."/>
            <person name="Labutti K."/>
            <person name="Zhao Z."/>
            <person name="Chiniquy J."/>
            <person name="Barry K."/>
            <person name="Brewer H.M."/>
            <person name="Purvine S.O."/>
            <person name="Wright A.T."/>
            <person name="Boxma B."/>
            <person name="Van Alen T."/>
            <person name="Hackstein J.H."/>
            <person name="Baker S.E."/>
            <person name="Grigoriev I.V."/>
            <person name="O'Malley M.A."/>
        </authorList>
    </citation>
    <scope>NUCLEOTIDE SEQUENCE [LARGE SCALE GENOMIC DNA]</scope>
    <source>
        <strain evidence="5 6">G1</strain>
    </source>
</reference>
<name>A0A1Y2DPW3_9FUNG</name>
<dbReference type="InterPro" id="IPR011430">
    <property type="entry name" value="UTP20_N"/>
</dbReference>
<feature type="compositionally biased region" description="Basic and acidic residues" evidence="1">
    <location>
        <begin position="2755"/>
        <end position="2773"/>
    </location>
</feature>
<proteinExistence type="predicted"/>
<feature type="compositionally biased region" description="Acidic residues" evidence="1">
    <location>
        <begin position="1748"/>
        <end position="1783"/>
    </location>
</feature>
<evidence type="ECO:0000313" key="5">
    <source>
        <dbReference type="EMBL" id="ORY61146.1"/>
    </source>
</evidence>
<dbReference type="OrthoDB" id="360653at2759"/>
<feature type="domain" description="U3 small nucleolar RNA-associated protein 20" evidence="3">
    <location>
        <begin position="1848"/>
        <end position="2065"/>
    </location>
</feature>
<dbReference type="SUPFAM" id="SSF48371">
    <property type="entry name" value="ARM repeat"/>
    <property type="match status" value="3"/>
</dbReference>
<comment type="caution">
    <text evidence="5">The sequence shown here is derived from an EMBL/GenBank/DDBJ whole genome shotgun (WGS) entry which is preliminary data.</text>
</comment>
<dbReference type="PANTHER" id="PTHR17695">
    <property type="entry name" value="SMALL SUBUNIT PROCESSOME COMPONENT 20 HOMOLOG"/>
    <property type="match status" value="1"/>
</dbReference>
<evidence type="ECO:0000259" key="3">
    <source>
        <dbReference type="Pfam" id="PF20416"/>
    </source>
</evidence>
<dbReference type="InterPro" id="IPR016024">
    <property type="entry name" value="ARM-type_fold"/>
</dbReference>
<dbReference type="Pfam" id="PF23099">
    <property type="entry name" value="UTP20_C"/>
    <property type="match status" value="1"/>
</dbReference>
<feature type="compositionally biased region" description="Basic and acidic residues" evidence="1">
    <location>
        <begin position="1784"/>
        <end position="1815"/>
    </location>
</feature>